<protein>
    <recommendedName>
        <fullName evidence="5">Chemotaxis protein methyltransferase</fullName>
        <ecNumber evidence="5">2.1.1.80</ecNumber>
    </recommendedName>
</protein>
<dbReference type="Proteomes" id="UP000202440">
    <property type="component" value="Chromosome"/>
</dbReference>
<dbReference type="InterPro" id="IPR036804">
    <property type="entry name" value="CheR_N_sf"/>
</dbReference>
<dbReference type="InterPro" id="IPR000780">
    <property type="entry name" value="CheR_MeTrfase"/>
</dbReference>
<dbReference type="Pfam" id="PF03705">
    <property type="entry name" value="CheR_N"/>
    <property type="match status" value="1"/>
</dbReference>
<dbReference type="SUPFAM" id="SSF47757">
    <property type="entry name" value="Chemotaxis receptor methyltransferase CheR, N-terminal domain"/>
    <property type="match status" value="1"/>
</dbReference>
<dbReference type="PIRSF" id="PIRSF000410">
    <property type="entry name" value="CheR"/>
    <property type="match status" value="1"/>
</dbReference>
<keyword evidence="3 5" id="KW-0808">Transferase</keyword>
<dbReference type="InterPro" id="IPR022642">
    <property type="entry name" value="CheR_C"/>
</dbReference>
<evidence type="ECO:0000256" key="6">
    <source>
        <dbReference type="PIRSR" id="PIRSR000410-1"/>
    </source>
</evidence>
<feature type="binding site" evidence="6">
    <location>
        <position position="115"/>
    </location>
    <ligand>
        <name>S-adenosyl-L-methionine</name>
        <dbReference type="ChEBI" id="CHEBI:59789"/>
    </ligand>
</feature>
<dbReference type="SMART" id="SM00138">
    <property type="entry name" value="MeTrc"/>
    <property type="match status" value="1"/>
</dbReference>
<comment type="catalytic activity">
    <reaction evidence="1 5">
        <text>L-glutamyl-[protein] + S-adenosyl-L-methionine = [protein]-L-glutamate 5-O-methyl ester + S-adenosyl-L-homocysteine</text>
        <dbReference type="Rhea" id="RHEA:24452"/>
        <dbReference type="Rhea" id="RHEA-COMP:10208"/>
        <dbReference type="Rhea" id="RHEA-COMP:10311"/>
        <dbReference type="ChEBI" id="CHEBI:29973"/>
        <dbReference type="ChEBI" id="CHEBI:57856"/>
        <dbReference type="ChEBI" id="CHEBI:59789"/>
        <dbReference type="ChEBI" id="CHEBI:82795"/>
        <dbReference type="EC" id="2.1.1.80"/>
    </reaction>
</comment>
<keyword evidence="4 5" id="KW-0949">S-adenosyl-L-methionine</keyword>
<feature type="binding site" evidence="6">
    <location>
        <begin position="213"/>
        <end position="214"/>
    </location>
    <ligand>
        <name>S-adenosyl-L-methionine</name>
        <dbReference type="ChEBI" id="CHEBI:59789"/>
    </ligand>
</feature>
<dbReference type="SUPFAM" id="SSF53335">
    <property type="entry name" value="S-adenosyl-L-methionine-dependent methyltransferases"/>
    <property type="match status" value="1"/>
</dbReference>
<accession>A0A222FKZ3</accession>
<dbReference type="GO" id="GO:0008983">
    <property type="term" value="F:protein-glutamate O-methyltransferase activity"/>
    <property type="evidence" value="ECO:0007669"/>
    <property type="project" value="UniProtKB-EC"/>
</dbReference>
<feature type="domain" description="CheR-type methyltransferase" evidence="7">
    <location>
        <begin position="1"/>
        <end position="269"/>
    </location>
</feature>
<dbReference type="Pfam" id="PF01739">
    <property type="entry name" value="CheR"/>
    <property type="match status" value="1"/>
</dbReference>
<dbReference type="InterPro" id="IPR022641">
    <property type="entry name" value="CheR_N"/>
</dbReference>
<dbReference type="PROSITE" id="PS50123">
    <property type="entry name" value="CHER"/>
    <property type="match status" value="1"/>
</dbReference>
<feature type="binding site" evidence="6">
    <location>
        <position position="79"/>
    </location>
    <ligand>
        <name>S-adenosyl-L-methionine</name>
        <dbReference type="ChEBI" id="CHEBI:59789"/>
    </ligand>
</feature>
<proteinExistence type="predicted"/>
<evidence type="ECO:0000256" key="5">
    <source>
        <dbReference type="PIRNR" id="PIRNR000410"/>
    </source>
</evidence>
<dbReference type="PRINTS" id="PR00996">
    <property type="entry name" value="CHERMTFRASE"/>
</dbReference>
<dbReference type="PANTHER" id="PTHR24422:SF26">
    <property type="entry name" value="CHEMOTAXIS PROTEIN METHYLTRANSFERASE"/>
    <property type="match status" value="1"/>
</dbReference>
<dbReference type="GO" id="GO:0032259">
    <property type="term" value="P:methylation"/>
    <property type="evidence" value="ECO:0007669"/>
    <property type="project" value="UniProtKB-KW"/>
</dbReference>
<feature type="binding site" evidence="6">
    <location>
        <position position="138"/>
    </location>
    <ligand>
        <name>S-adenosyl-L-methionine</name>
        <dbReference type="ChEBI" id="CHEBI:59789"/>
    </ligand>
</feature>
<dbReference type="EC" id="2.1.1.80" evidence="5"/>
<evidence type="ECO:0000256" key="3">
    <source>
        <dbReference type="ARBA" id="ARBA00022679"/>
    </source>
</evidence>
<comment type="function">
    <text evidence="5">Methylation of the membrane-bound methyl-accepting chemotaxis proteins (MCP) to form gamma-glutamyl methyl ester residues in MCP.</text>
</comment>
<feature type="binding site" evidence="6">
    <location>
        <position position="83"/>
    </location>
    <ligand>
        <name>S-adenosyl-L-methionine</name>
        <dbReference type="ChEBI" id="CHEBI:59789"/>
    </ligand>
</feature>
<evidence type="ECO:0000256" key="1">
    <source>
        <dbReference type="ARBA" id="ARBA00001541"/>
    </source>
</evidence>
<dbReference type="PANTHER" id="PTHR24422">
    <property type="entry name" value="CHEMOTAXIS PROTEIN METHYLTRANSFERASE"/>
    <property type="match status" value="1"/>
</dbReference>
<evidence type="ECO:0000256" key="2">
    <source>
        <dbReference type="ARBA" id="ARBA00022603"/>
    </source>
</evidence>
<reference evidence="8 9" key="1">
    <citation type="submission" date="2017-07" db="EMBL/GenBank/DDBJ databases">
        <title>Annotated genome sequence of Bacterioplanes sanyensis isolated from Red Sea.</title>
        <authorList>
            <person name="Rehman Z.U."/>
        </authorList>
    </citation>
    <scope>NUCLEOTIDE SEQUENCE [LARGE SCALE GENOMIC DNA]</scope>
    <source>
        <strain evidence="8 9">NV9</strain>
    </source>
</reference>
<dbReference type="RefSeq" id="WP_094060512.1">
    <property type="nucleotide sequence ID" value="NZ_CP022530.1"/>
</dbReference>
<gene>
    <name evidence="8" type="ORF">CHH28_11875</name>
</gene>
<name>A0A222FKZ3_9GAMM</name>
<evidence type="ECO:0000259" key="7">
    <source>
        <dbReference type="PROSITE" id="PS50123"/>
    </source>
</evidence>
<dbReference type="InterPro" id="IPR050903">
    <property type="entry name" value="Bact_Chemotaxis_MeTrfase"/>
</dbReference>
<keyword evidence="2 5" id="KW-0489">Methyltransferase</keyword>
<dbReference type="InterPro" id="IPR026024">
    <property type="entry name" value="Chemotaxis_MeTrfase_CheR"/>
</dbReference>
<dbReference type="Gene3D" id="1.10.155.10">
    <property type="entry name" value="Chemotaxis receptor methyltransferase CheR, N-terminal domain"/>
    <property type="match status" value="1"/>
</dbReference>
<dbReference type="EMBL" id="CP022530">
    <property type="protein sequence ID" value="ASP39332.1"/>
    <property type="molecule type" value="Genomic_DNA"/>
</dbReference>
<dbReference type="Gene3D" id="3.40.50.150">
    <property type="entry name" value="Vaccinia Virus protein VP39"/>
    <property type="match status" value="1"/>
</dbReference>
<evidence type="ECO:0000256" key="4">
    <source>
        <dbReference type="ARBA" id="ARBA00022691"/>
    </source>
</evidence>
<dbReference type="InterPro" id="IPR029063">
    <property type="entry name" value="SAM-dependent_MTases_sf"/>
</dbReference>
<sequence>MNTHCEDISDAAFRGISSLLYDTAGIQLSEHKKTMMVTRLRKRLLHLGLDSFDGYLSYLRGGNKDELQVMLDLMSTNETYFFREAEHFNVLAKELRSQPGKHWRIWCAALSSGEEAYTIGMLAQDILGTDRWSLVGTDISSRMVSKARRAIYPEAMLEKVPEYYRKHFCLCGRGEYSGYFTFIPEIRAAVDCRLMNLTKPLAGIGPFDIVFIRNVLIYFDQPTKEAVIGRILPLVAKDGLVITGHSESLFGISPHLQTIQPSVYRYSPQARTAQV</sequence>
<feature type="binding site" evidence="6">
    <location>
        <position position="77"/>
    </location>
    <ligand>
        <name>S-adenosyl-L-methionine</name>
        <dbReference type="ChEBI" id="CHEBI:59789"/>
    </ligand>
</feature>
<dbReference type="OrthoDB" id="9816309at2"/>
<dbReference type="KEGG" id="bsan:CHH28_11875"/>
<evidence type="ECO:0000313" key="9">
    <source>
        <dbReference type="Proteomes" id="UP000202440"/>
    </source>
</evidence>
<dbReference type="AlphaFoldDB" id="A0A222FKZ3"/>
<evidence type="ECO:0000313" key="8">
    <source>
        <dbReference type="EMBL" id="ASP39332.1"/>
    </source>
</evidence>
<organism evidence="8 9">
    <name type="scientific">Bacterioplanes sanyensis</name>
    <dbReference type="NCBI Taxonomy" id="1249553"/>
    <lineage>
        <taxon>Bacteria</taxon>
        <taxon>Pseudomonadati</taxon>
        <taxon>Pseudomonadota</taxon>
        <taxon>Gammaproteobacteria</taxon>
        <taxon>Oceanospirillales</taxon>
        <taxon>Oceanospirillaceae</taxon>
        <taxon>Bacterioplanes</taxon>
    </lineage>
</organism>
<feature type="binding site" evidence="6">
    <location>
        <begin position="196"/>
        <end position="197"/>
    </location>
    <ligand>
        <name>S-adenosyl-L-methionine</name>
        <dbReference type="ChEBI" id="CHEBI:59789"/>
    </ligand>
</feature>
<keyword evidence="9" id="KW-1185">Reference proteome</keyword>